<reference evidence="2" key="1">
    <citation type="journal article" date="2015" name="Nature">
        <title>Complex archaea that bridge the gap between prokaryotes and eukaryotes.</title>
        <authorList>
            <person name="Spang A."/>
            <person name="Saw J.H."/>
            <person name="Jorgensen S.L."/>
            <person name="Zaremba-Niedzwiedzka K."/>
            <person name="Martijn J."/>
            <person name="Lind A.E."/>
            <person name="van Eijk R."/>
            <person name="Schleper C."/>
            <person name="Guy L."/>
            <person name="Ettema T.J."/>
        </authorList>
    </citation>
    <scope>NUCLEOTIDE SEQUENCE</scope>
</reference>
<organism evidence="2">
    <name type="scientific">marine sediment metagenome</name>
    <dbReference type="NCBI Taxonomy" id="412755"/>
    <lineage>
        <taxon>unclassified sequences</taxon>
        <taxon>metagenomes</taxon>
        <taxon>ecological metagenomes</taxon>
    </lineage>
</organism>
<proteinExistence type="predicted"/>
<protein>
    <recommendedName>
        <fullName evidence="1">Spore protein YkvP/CgeB glycosyl transferase-like domain-containing protein</fullName>
    </recommendedName>
</protein>
<evidence type="ECO:0000259" key="1">
    <source>
        <dbReference type="Pfam" id="PF13524"/>
    </source>
</evidence>
<name>A0A0F8ZF21_9ZZZZ</name>
<accession>A0A0F8ZF21</accession>
<dbReference type="EMBL" id="LAZR01048227">
    <property type="protein sequence ID" value="KKK92402.1"/>
    <property type="molecule type" value="Genomic_DNA"/>
</dbReference>
<sequence length="74" mass="8760">MLAERTKRHQEFFEESKEAAFFSSKEELLTLVKRFLNVEEERKKIARAGRERCIESGYDMATQLEKMLAFVNTL</sequence>
<dbReference type="InterPro" id="IPR055259">
    <property type="entry name" value="YkvP/CgeB_Glyco_trans-like"/>
</dbReference>
<feature type="domain" description="Spore protein YkvP/CgeB glycosyl transferase-like" evidence="1">
    <location>
        <begin position="1"/>
        <end position="69"/>
    </location>
</feature>
<comment type="caution">
    <text evidence="2">The sequence shown here is derived from an EMBL/GenBank/DDBJ whole genome shotgun (WGS) entry which is preliminary data.</text>
</comment>
<dbReference type="Pfam" id="PF13524">
    <property type="entry name" value="Glyco_trans_1_2"/>
    <property type="match status" value="1"/>
</dbReference>
<gene>
    <name evidence="2" type="ORF">LCGC14_2703300</name>
</gene>
<dbReference type="AlphaFoldDB" id="A0A0F8ZF21"/>
<evidence type="ECO:0000313" key="2">
    <source>
        <dbReference type="EMBL" id="KKK92402.1"/>
    </source>
</evidence>